<reference evidence="1 2" key="1">
    <citation type="journal article" date="2012" name="MBio">
        <title>Propionibacterium acnes Bacteriophages Display Limited Genetic Diversity and Broad Killing Activity against Bacterial Skin Isolates.</title>
        <authorList>
            <person name="Marinelli L.J."/>
            <person name="Fitz-Gibbon S."/>
            <person name="Hayes C."/>
            <person name="Bowman C."/>
            <person name="Inkeles M."/>
            <person name="Loncaric A."/>
            <person name="Russell D.A."/>
            <person name="Jacobs-Sera D."/>
            <person name="Cokus S."/>
            <person name="Pellegrini M."/>
            <person name="Kim J."/>
            <person name="Miller J.F."/>
            <person name="Hatfull G.F."/>
            <person name="Modlin R.L."/>
        </authorList>
    </citation>
    <scope>NUCLEOTIDE SEQUENCE [LARGE SCALE GENOMIC DNA]</scope>
</reference>
<accession>K4HMZ1</accession>
<keyword evidence="2" id="KW-1185">Reference proteome</keyword>
<sequence>MVKAETPSRNGFHSRTTVTLDSCVLSEYARPISAEGVPSGFRVLVARAPRTLKPSLMACTPFRAESARADAEPWRGSVLSVKPLSLT</sequence>
<gene>
    <name evidence="1" type="primary">44</name>
    <name evidence="1" type="ORF">P104A_44</name>
</gene>
<evidence type="ECO:0000313" key="2">
    <source>
        <dbReference type="Proteomes" id="UP000008054"/>
    </source>
</evidence>
<dbReference type="GeneID" id="13827302"/>
<organism evidence="1 2">
    <name type="scientific">Propionibacterium phage P104A</name>
    <dbReference type="NCBI Taxonomy" id="1229787"/>
    <lineage>
        <taxon>Viruses</taxon>
        <taxon>Duplodnaviria</taxon>
        <taxon>Heunggongvirae</taxon>
        <taxon>Uroviricota</taxon>
        <taxon>Caudoviricetes</taxon>
        <taxon>Pahexavirus</taxon>
        <taxon>Pahexavirus P104A</taxon>
    </lineage>
</organism>
<dbReference type="KEGG" id="vg:13827302"/>
<dbReference type="OrthoDB" id="23789at10239"/>
<evidence type="ECO:0000313" key="1">
    <source>
        <dbReference type="EMBL" id="AFT97640.1"/>
    </source>
</evidence>
<dbReference type="Proteomes" id="UP000008054">
    <property type="component" value="Segment"/>
</dbReference>
<name>K4HMZ1_9CAUD</name>
<proteinExistence type="predicted"/>
<dbReference type="RefSeq" id="YP_006906816.1">
    <property type="nucleotide sequence ID" value="NC_018845.1"/>
</dbReference>
<dbReference type="EMBL" id="JX262218">
    <property type="protein sequence ID" value="AFT97640.1"/>
    <property type="molecule type" value="Genomic_DNA"/>
</dbReference>
<protein>
    <submittedName>
        <fullName evidence="1">Uncharacterized protein</fullName>
    </submittedName>
</protein>